<evidence type="ECO:0000313" key="2">
    <source>
        <dbReference type="EMBL" id="MET3600259.1"/>
    </source>
</evidence>
<protein>
    <submittedName>
        <fullName evidence="2">Uncharacterized protein</fullName>
    </submittedName>
</protein>
<comment type="caution">
    <text evidence="2">The sequence shown here is derived from an EMBL/GenBank/DDBJ whole genome shotgun (WGS) entry which is preliminary data.</text>
</comment>
<evidence type="ECO:0000256" key="1">
    <source>
        <dbReference type="SAM" id="SignalP"/>
    </source>
</evidence>
<proteinExistence type="predicted"/>
<dbReference type="RefSeq" id="WP_354434228.1">
    <property type="nucleotide sequence ID" value="NZ_JBEPLY010000006.1"/>
</dbReference>
<name>A0ABV2IBG7_9HYPH</name>
<feature type="signal peptide" evidence="1">
    <location>
        <begin position="1"/>
        <end position="21"/>
    </location>
</feature>
<reference evidence="2 3" key="1">
    <citation type="submission" date="2024-06" db="EMBL/GenBank/DDBJ databases">
        <title>Genomic Encyclopedia of Type Strains, Phase IV (KMG-IV): sequencing the most valuable type-strain genomes for metagenomic binning, comparative biology and taxonomic classification.</title>
        <authorList>
            <person name="Goeker M."/>
        </authorList>
    </citation>
    <scope>NUCLEOTIDE SEQUENCE [LARGE SCALE GENOMIC DNA]</scope>
    <source>
        <strain evidence="2 3">DSM 28102</strain>
    </source>
</reference>
<feature type="chain" id="PRO_5046632361" evidence="1">
    <location>
        <begin position="22"/>
        <end position="267"/>
    </location>
</feature>
<keyword evidence="3" id="KW-1185">Reference proteome</keyword>
<sequence>MKTTVAFASLLTVLLTGNAFADDSRTVELPAGAIEIDLDRSNFEAIISDGETRVRLDSAYLPDVVETYGDSALLFMATGGNACAGFFSWVTLDEEGLRATEPFGTCAGGGPIEMTDEGPMLVLAAGGGDEMGYVFDGAAVREVQLGLKEAGVSDPTDAAAWADKPAYEVLTSAEMEPFLLEIMSWEDLKTVRFSSAVASEGMTPDGDWYAATGCRPHACNMETAGVAVSTKDGRVIAAHWEEGEGEIFGEPDSALPNKFRTILKGQF</sequence>
<keyword evidence="1" id="KW-0732">Signal</keyword>
<dbReference type="EMBL" id="JBEPLY010000006">
    <property type="protein sequence ID" value="MET3600259.1"/>
    <property type="molecule type" value="Genomic_DNA"/>
</dbReference>
<evidence type="ECO:0000313" key="3">
    <source>
        <dbReference type="Proteomes" id="UP001549164"/>
    </source>
</evidence>
<dbReference type="Proteomes" id="UP001549164">
    <property type="component" value="Unassembled WGS sequence"/>
</dbReference>
<organism evidence="2 3">
    <name type="scientific">Martelella mangrovi</name>
    <dbReference type="NCBI Taxonomy" id="1397477"/>
    <lineage>
        <taxon>Bacteria</taxon>
        <taxon>Pseudomonadati</taxon>
        <taxon>Pseudomonadota</taxon>
        <taxon>Alphaproteobacteria</taxon>
        <taxon>Hyphomicrobiales</taxon>
        <taxon>Aurantimonadaceae</taxon>
        <taxon>Martelella</taxon>
    </lineage>
</organism>
<gene>
    <name evidence="2" type="ORF">ABID12_002204</name>
</gene>
<accession>A0ABV2IBG7</accession>